<proteinExistence type="predicted"/>
<dbReference type="GeneTree" id="ENSGT00390000018248"/>
<protein>
    <submittedName>
        <fullName evidence="1">TRPC5 opposite strand</fullName>
    </submittedName>
</protein>
<gene>
    <name evidence="1" type="primary">TRPC5OS</name>
</gene>
<dbReference type="Proteomes" id="UP000694544">
    <property type="component" value="Unplaced"/>
</dbReference>
<reference evidence="1" key="1">
    <citation type="submission" date="2025-08" db="UniProtKB">
        <authorList>
            <consortium name="Ensembl"/>
        </authorList>
    </citation>
    <scope>IDENTIFICATION</scope>
</reference>
<dbReference type="Ensembl" id="ENSMMST00000001679.1">
    <property type="protein sequence ID" value="ENSMMSP00000001526.1"/>
    <property type="gene ID" value="ENSMMSG00000001229.1"/>
</dbReference>
<organism evidence="1 2">
    <name type="scientific">Moschus moschiferus</name>
    <name type="common">Siberian musk deer</name>
    <name type="synonym">Moschus sibiricus</name>
    <dbReference type="NCBI Taxonomy" id="68415"/>
    <lineage>
        <taxon>Eukaryota</taxon>
        <taxon>Metazoa</taxon>
        <taxon>Chordata</taxon>
        <taxon>Craniata</taxon>
        <taxon>Vertebrata</taxon>
        <taxon>Euteleostomi</taxon>
        <taxon>Mammalia</taxon>
        <taxon>Eutheria</taxon>
        <taxon>Laurasiatheria</taxon>
        <taxon>Artiodactyla</taxon>
        <taxon>Ruminantia</taxon>
        <taxon>Pecora</taxon>
        <taxon>Moschidae</taxon>
        <taxon>Moschus</taxon>
    </lineage>
</organism>
<name>A0A8C6FFF7_MOSMO</name>
<dbReference type="AlphaFoldDB" id="A0A8C6FFF7"/>
<evidence type="ECO:0000313" key="2">
    <source>
        <dbReference type="Proteomes" id="UP000694544"/>
    </source>
</evidence>
<evidence type="ECO:0000313" key="1">
    <source>
        <dbReference type="Ensembl" id="ENSMMSP00000001526.1"/>
    </source>
</evidence>
<accession>A0A8C6FFF7</accession>
<reference evidence="1" key="2">
    <citation type="submission" date="2025-09" db="UniProtKB">
        <authorList>
            <consortium name="Ensembl"/>
        </authorList>
    </citation>
    <scope>IDENTIFICATION</scope>
</reference>
<sequence length="110" mass="12255">MESASAPVLIGGFIDCVAQLIRIAEEFLELISQEPVPCMEQNDGAEEMEVDAFLSEEAPLPDLANLPDLESILRLREDEDLLFDVDQALLAIGELYEQRLHSVNNELRNG</sequence>
<keyword evidence="2" id="KW-1185">Reference proteome</keyword>